<evidence type="ECO:0000259" key="9">
    <source>
        <dbReference type="Pfam" id="PF10708"/>
    </source>
</evidence>
<comment type="caution">
    <text evidence="10">The sequence shown here is derived from an EMBL/GenBank/DDBJ whole genome shotgun (WGS) entry which is preliminary data.</text>
</comment>
<comment type="subcellular location">
    <subcellularLocation>
        <location evidence="1">Cell membrane</location>
        <topology evidence="1">Multi-pass membrane protein</topology>
    </subcellularLocation>
</comment>
<proteinExistence type="predicted"/>
<feature type="compositionally biased region" description="Gly residues" evidence="6">
    <location>
        <begin position="60"/>
        <end position="85"/>
    </location>
</feature>
<dbReference type="InterPro" id="IPR051791">
    <property type="entry name" value="Pra-immunoreactive"/>
</dbReference>
<dbReference type="Proteomes" id="UP001589613">
    <property type="component" value="Unassembled WGS sequence"/>
</dbReference>
<sequence length="275" mass="29910">MSQQPGWYDDPQDDQNLRYWDGVQWSHHTSPKRMPGLDQAGQGGGHHEPGPADQPAQVWGGQGPSGGQEQGRWGGQEQGRWGGQQQGQWSAPMPGADDPWGQQPQRRDTTPDGQPLAGWGMRLLARIVDGILLSLVTGFVILPLVDPTLLEDYTTWITTADPASALDVPEGLASGLMRVSLVSLVVGLAYEILMLRLVGATVGKLVTGLRVRMRETPGQLPWGAAAIRGLVWQGPSAINGFGQIFMLLNGLWPLWDGKRQALHDKAARTNVVRNR</sequence>
<organism evidence="10 11">
    <name type="scientific">Ornithinimicrobium kibberense</name>
    <dbReference type="NCBI Taxonomy" id="282060"/>
    <lineage>
        <taxon>Bacteria</taxon>
        <taxon>Bacillati</taxon>
        <taxon>Actinomycetota</taxon>
        <taxon>Actinomycetes</taxon>
        <taxon>Micrococcales</taxon>
        <taxon>Ornithinimicrobiaceae</taxon>
        <taxon>Ornithinimicrobium</taxon>
    </lineage>
</organism>
<accession>A0ABV5UZ05</accession>
<feature type="transmembrane region" description="Helical" evidence="7">
    <location>
        <begin position="181"/>
        <end position="206"/>
    </location>
</feature>
<dbReference type="EMBL" id="JBHMAX010000002">
    <property type="protein sequence ID" value="MFB9730792.1"/>
    <property type="molecule type" value="Genomic_DNA"/>
</dbReference>
<name>A0ABV5UZ05_9MICO</name>
<dbReference type="PANTHER" id="PTHR36115">
    <property type="entry name" value="PROLINE-RICH ANTIGEN HOMOLOG-RELATED"/>
    <property type="match status" value="1"/>
</dbReference>
<keyword evidence="3 7" id="KW-0812">Transmembrane</keyword>
<keyword evidence="11" id="KW-1185">Reference proteome</keyword>
<keyword evidence="2" id="KW-1003">Cell membrane</keyword>
<evidence type="ECO:0000256" key="7">
    <source>
        <dbReference type="SAM" id="Phobius"/>
    </source>
</evidence>
<evidence type="ECO:0000259" key="8">
    <source>
        <dbReference type="Pfam" id="PF06271"/>
    </source>
</evidence>
<feature type="domain" description="RDD" evidence="8">
    <location>
        <begin position="116"/>
        <end position="267"/>
    </location>
</feature>
<keyword evidence="4 7" id="KW-1133">Transmembrane helix</keyword>
<protein>
    <submittedName>
        <fullName evidence="10">RDD family protein</fullName>
    </submittedName>
</protein>
<evidence type="ECO:0000313" key="11">
    <source>
        <dbReference type="Proteomes" id="UP001589613"/>
    </source>
</evidence>
<dbReference type="Pfam" id="PF06271">
    <property type="entry name" value="RDD"/>
    <property type="match status" value="1"/>
</dbReference>
<evidence type="ECO:0000256" key="1">
    <source>
        <dbReference type="ARBA" id="ARBA00004651"/>
    </source>
</evidence>
<reference evidence="10 11" key="1">
    <citation type="submission" date="2024-09" db="EMBL/GenBank/DDBJ databases">
        <authorList>
            <person name="Sun Q."/>
            <person name="Mori K."/>
        </authorList>
    </citation>
    <scope>NUCLEOTIDE SEQUENCE [LARGE SCALE GENOMIC DNA]</scope>
    <source>
        <strain evidence="10 11">JCM 12763</strain>
    </source>
</reference>
<evidence type="ECO:0000313" key="10">
    <source>
        <dbReference type="EMBL" id="MFB9730792.1"/>
    </source>
</evidence>
<feature type="region of interest" description="Disordered" evidence="6">
    <location>
        <begin position="1"/>
        <end position="114"/>
    </location>
</feature>
<gene>
    <name evidence="10" type="ORF">ACFFN0_01910</name>
</gene>
<evidence type="ECO:0000256" key="4">
    <source>
        <dbReference type="ARBA" id="ARBA00022989"/>
    </source>
</evidence>
<dbReference type="Pfam" id="PF10708">
    <property type="entry name" value="DUF2510"/>
    <property type="match status" value="1"/>
</dbReference>
<evidence type="ECO:0000256" key="3">
    <source>
        <dbReference type="ARBA" id="ARBA00022692"/>
    </source>
</evidence>
<keyword evidence="5 7" id="KW-0472">Membrane</keyword>
<evidence type="ECO:0000256" key="5">
    <source>
        <dbReference type="ARBA" id="ARBA00023136"/>
    </source>
</evidence>
<feature type="transmembrane region" description="Helical" evidence="7">
    <location>
        <begin position="123"/>
        <end position="145"/>
    </location>
</feature>
<evidence type="ECO:0000256" key="6">
    <source>
        <dbReference type="SAM" id="MobiDB-lite"/>
    </source>
</evidence>
<dbReference type="RefSeq" id="WP_377465505.1">
    <property type="nucleotide sequence ID" value="NZ_JBHMAX010000002.1"/>
</dbReference>
<feature type="domain" description="DUF2510" evidence="9">
    <location>
        <begin position="5"/>
        <end position="33"/>
    </location>
</feature>
<dbReference type="InterPro" id="IPR018929">
    <property type="entry name" value="DUF2510"/>
</dbReference>
<dbReference type="InterPro" id="IPR010432">
    <property type="entry name" value="RDD"/>
</dbReference>
<evidence type="ECO:0000256" key="2">
    <source>
        <dbReference type="ARBA" id="ARBA00022475"/>
    </source>
</evidence>
<dbReference type="PANTHER" id="PTHR36115:SF4">
    <property type="entry name" value="MEMBRANE PROTEIN"/>
    <property type="match status" value="1"/>
</dbReference>